<keyword evidence="8" id="KW-1185">Reference proteome</keyword>
<feature type="transmembrane region" description="Helical" evidence="3">
    <location>
        <begin position="26"/>
        <end position="44"/>
    </location>
</feature>
<protein>
    <submittedName>
        <fullName evidence="7">RND transporter</fullName>
    </submittedName>
</protein>
<evidence type="ECO:0000256" key="2">
    <source>
        <dbReference type="SAM" id="Coils"/>
    </source>
</evidence>
<dbReference type="Pfam" id="PF25963">
    <property type="entry name" value="Beta-barrel_AAEA"/>
    <property type="match status" value="1"/>
</dbReference>
<feature type="coiled-coil region" evidence="2">
    <location>
        <begin position="100"/>
        <end position="156"/>
    </location>
</feature>
<name>A0ABQ5PVP0_9BACT</name>
<dbReference type="EMBL" id="BSDC01000001">
    <property type="protein sequence ID" value="GLH66131.1"/>
    <property type="molecule type" value="Genomic_DNA"/>
</dbReference>
<evidence type="ECO:0000256" key="1">
    <source>
        <dbReference type="ARBA" id="ARBA00004196"/>
    </source>
</evidence>
<sequence length="370" mass="39747">MNQDAPTVQDTPSGAAAAGISKAMRALLIGTPIALLVGGGLWFYSRNRVSTDDAQVDGHLVPVSCRVYGTVDRVLVEDNQAVKAGDPLVAVDPRDIQARLDQARAALAQAKAQVEGARADLERARVAFQQARGSDLETAKANLDSKKASLDKAKSDVQRMKPLAEREEISAQQFDGIRTQAEVADGDWRAAQQRMGSLQREADIRKVAVGAAEARLASAQAQVEQARASQEGLELQLGYTKILAPVDGVVTRKFVEAGQTIQPGQGLMTLIPLHQTWVTANFKETQLAKMKPGQEAEVKIDMNGMVLKGHVDSIAGSTGSRMSLLPPENAVGNFVKVVQRIPVKIHIDEAEARKVTLRPGMNVEATVILK</sequence>
<feature type="domain" description="Multidrug resistance protein MdtA-like barrel-sandwich hybrid" evidence="5">
    <location>
        <begin position="61"/>
        <end position="267"/>
    </location>
</feature>
<dbReference type="PANTHER" id="PTHR30386">
    <property type="entry name" value="MEMBRANE FUSION SUBUNIT OF EMRAB-TOLC MULTIDRUG EFFLUX PUMP"/>
    <property type="match status" value="1"/>
</dbReference>
<keyword evidence="3" id="KW-0472">Membrane</keyword>
<dbReference type="Pfam" id="PF25876">
    <property type="entry name" value="HH_MFP_RND"/>
    <property type="match status" value="1"/>
</dbReference>
<dbReference type="Pfam" id="PF25917">
    <property type="entry name" value="BSH_RND"/>
    <property type="match status" value="1"/>
</dbReference>
<dbReference type="InterPro" id="IPR058624">
    <property type="entry name" value="MdtA-like_HH"/>
</dbReference>
<dbReference type="PRINTS" id="PR01490">
    <property type="entry name" value="RTXTOXIND"/>
</dbReference>
<dbReference type="Gene3D" id="2.40.50.100">
    <property type="match status" value="1"/>
</dbReference>
<dbReference type="Gene3D" id="1.10.287.470">
    <property type="entry name" value="Helix hairpin bin"/>
    <property type="match status" value="2"/>
</dbReference>
<dbReference type="InterPro" id="IPR058634">
    <property type="entry name" value="AaeA-lik-b-barrel"/>
</dbReference>
<organism evidence="7 8">
    <name type="scientific">Geothrix edaphica</name>
    <dbReference type="NCBI Taxonomy" id="2927976"/>
    <lineage>
        <taxon>Bacteria</taxon>
        <taxon>Pseudomonadati</taxon>
        <taxon>Acidobacteriota</taxon>
        <taxon>Holophagae</taxon>
        <taxon>Holophagales</taxon>
        <taxon>Holophagaceae</taxon>
        <taxon>Geothrix</taxon>
    </lineage>
</organism>
<keyword evidence="2" id="KW-0175">Coiled coil</keyword>
<dbReference type="SUPFAM" id="SSF111369">
    <property type="entry name" value="HlyD-like secretion proteins"/>
    <property type="match status" value="2"/>
</dbReference>
<proteinExistence type="predicted"/>
<dbReference type="InterPro" id="IPR058625">
    <property type="entry name" value="MdtA-like_BSH"/>
</dbReference>
<keyword evidence="3" id="KW-1133">Transmembrane helix</keyword>
<evidence type="ECO:0000313" key="7">
    <source>
        <dbReference type="EMBL" id="GLH66131.1"/>
    </source>
</evidence>
<evidence type="ECO:0000259" key="5">
    <source>
        <dbReference type="Pfam" id="PF25917"/>
    </source>
</evidence>
<feature type="domain" description="Multidrug resistance protein MdtA-like alpha-helical hairpin" evidence="4">
    <location>
        <begin position="136"/>
        <end position="192"/>
    </location>
</feature>
<gene>
    <name evidence="7" type="ORF">GETHED_04950</name>
</gene>
<comment type="subcellular location">
    <subcellularLocation>
        <location evidence="1">Cell envelope</location>
    </subcellularLocation>
</comment>
<evidence type="ECO:0000313" key="8">
    <source>
        <dbReference type="Proteomes" id="UP001165044"/>
    </source>
</evidence>
<dbReference type="Proteomes" id="UP001165044">
    <property type="component" value="Unassembled WGS sequence"/>
</dbReference>
<accession>A0ABQ5PVP0</accession>
<keyword evidence="3" id="KW-0812">Transmembrane</keyword>
<feature type="domain" description="p-hydroxybenzoic acid efflux pump subunit AaeA-like beta-barrel" evidence="6">
    <location>
        <begin position="277"/>
        <end position="363"/>
    </location>
</feature>
<feature type="coiled-coil region" evidence="2">
    <location>
        <begin position="209"/>
        <end position="236"/>
    </location>
</feature>
<comment type="caution">
    <text evidence="7">The sequence shown here is derived from an EMBL/GenBank/DDBJ whole genome shotgun (WGS) entry which is preliminary data.</text>
</comment>
<reference evidence="7" key="1">
    <citation type="journal article" date="2023" name="Antonie Van Leeuwenhoek">
        <title>Mesoterricola silvestris gen. nov., sp. nov., Mesoterricola sediminis sp. nov., Geothrix oryzae sp. nov., Geothrix edaphica sp. nov., Geothrix rubra sp. nov., and Geothrix limicola sp. nov., six novel members of Acidobacteriota isolated from soils.</title>
        <authorList>
            <person name="Itoh H."/>
            <person name="Sugisawa Y."/>
            <person name="Mise K."/>
            <person name="Xu Z."/>
            <person name="Kuniyasu M."/>
            <person name="Ushijima N."/>
            <person name="Kawano K."/>
            <person name="Kobayashi E."/>
            <person name="Shiratori Y."/>
            <person name="Masuda Y."/>
            <person name="Senoo K."/>
        </authorList>
    </citation>
    <scope>NUCLEOTIDE SEQUENCE</scope>
    <source>
        <strain evidence="7">Red802</strain>
    </source>
</reference>
<dbReference type="Gene3D" id="2.40.30.170">
    <property type="match status" value="1"/>
</dbReference>
<evidence type="ECO:0000256" key="3">
    <source>
        <dbReference type="SAM" id="Phobius"/>
    </source>
</evidence>
<dbReference type="RefSeq" id="WP_285606212.1">
    <property type="nucleotide sequence ID" value="NZ_BSDC01000001.1"/>
</dbReference>
<evidence type="ECO:0000259" key="6">
    <source>
        <dbReference type="Pfam" id="PF25963"/>
    </source>
</evidence>
<dbReference type="PANTHER" id="PTHR30386:SF19">
    <property type="entry name" value="MULTIDRUG EXPORT PROTEIN EMRA-RELATED"/>
    <property type="match status" value="1"/>
</dbReference>
<dbReference type="InterPro" id="IPR050739">
    <property type="entry name" value="MFP"/>
</dbReference>
<evidence type="ECO:0000259" key="4">
    <source>
        <dbReference type="Pfam" id="PF25876"/>
    </source>
</evidence>